<sequence>MHSGQLEKAGSLRRRTLSRGMSEEESLRHIIREAEESSRHLTRSDSRFGTLRRGQGGESQSEDDLLSESVEMTQLSYEECVAELRVLSLQQEALFFQVDVLQDALEGTEEILSETQRETHQLTLELERERAVRRKTEDRLAAVTQEMERLREERAVEQKCRPAPEGSSVDRDETPLPASGGAAAHLNTPVAHLKNRIRQSLGLSVCEDQQTPAVCEDLQTREVCEDLQTPEVCVDLLTPAVCEDLQTPEAQDENEESSGYEDAPSEFSPTADTPDEESDGNIPARIRNDDSCTLS</sequence>
<evidence type="ECO:0000313" key="2">
    <source>
        <dbReference type="EMBL" id="KAK7128290.1"/>
    </source>
</evidence>
<feature type="compositionally biased region" description="Basic and acidic residues" evidence="1">
    <location>
        <begin position="286"/>
        <end position="295"/>
    </location>
</feature>
<evidence type="ECO:0000256" key="1">
    <source>
        <dbReference type="SAM" id="MobiDB-lite"/>
    </source>
</evidence>
<feature type="compositionally biased region" description="Basic and acidic residues" evidence="1">
    <location>
        <begin position="153"/>
        <end position="174"/>
    </location>
</feature>
<evidence type="ECO:0000313" key="3">
    <source>
        <dbReference type="Proteomes" id="UP001364617"/>
    </source>
</evidence>
<reference evidence="2 3" key="1">
    <citation type="submission" date="2024-02" db="EMBL/GenBank/DDBJ databases">
        <title>Chromosome-level genome assembly of the Eurasian Minnow (Phoxinus phoxinus).</title>
        <authorList>
            <person name="Oriowo T.O."/>
            <person name="Martin S."/>
            <person name="Stange M."/>
            <person name="Chrysostomakis Y."/>
            <person name="Brown T."/>
            <person name="Winkler S."/>
            <person name="Kukowka S."/>
            <person name="Myers E.W."/>
            <person name="Bohne A."/>
        </authorList>
    </citation>
    <scope>NUCLEOTIDE SEQUENCE [LARGE SCALE GENOMIC DNA]</scope>
    <source>
        <strain evidence="2">ZFMK-TIS-60720</strain>
        <tissue evidence="2">Whole Organism</tissue>
    </source>
</reference>
<dbReference type="Gene3D" id="1.20.5.4090">
    <property type="match status" value="1"/>
</dbReference>
<keyword evidence="3" id="KW-1185">Reference proteome</keyword>
<feature type="region of interest" description="Disordered" evidence="1">
    <location>
        <begin position="246"/>
        <end position="295"/>
    </location>
</feature>
<comment type="caution">
    <text evidence="2">The sequence shown here is derived from an EMBL/GenBank/DDBJ whole genome shotgun (WGS) entry which is preliminary data.</text>
</comment>
<proteinExistence type="predicted"/>
<accession>A0AAN9GU25</accession>
<feature type="region of interest" description="Disordered" evidence="1">
    <location>
        <begin position="153"/>
        <end position="183"/>
    </location>
</feature>
<dbReference type="AlphaFoldDB" id="A0AAN9GU25"/>
<feature type="compositionally biased region" description="Acidic residues" evidence="1">
    <location>
        <begin position="250"/>
        <end position="259"/>
    </location>
</feature>
<protein>
    <submittedName>
        <fullName evidence="2">Uncharacterized protein</fullName>
    </submittedName>
</protein>
<feature type="compositionally biased region" description="Basic and acidic residues" evidence="1">
    <location>
        <begin position="21"/>
        <end position="46"/>
    </location>
</feature>
<dbReference type="Proteomes" id="UP001364617">
    <property type="component" value="Unassembled WGS sequence"/>
</dbReference>
<gene>
    <name evidence="2" type="ORF">R3I93_020786</name>
</gene>
<feature type="region of interest" description="Disordered" evidence="1">
    <location>
        <begin position="1"/>
        <end position="67"/>
    </location>
</feature>
<name>A0AAN9GU25_9TELE</name>
<dbReference type="EMBL" id="JAYKXH010000022">
    <property type="protein sequence ID" value="KAK7128290.1"/>
    <property type="molecule type" value="Genomic_DNA"/>
</dbReference>
<organism evidence="2 3">
    <name type="scientific">Phoxinus phoxinus</name>
    <name type="common">Eurasian minnow</name>
    <dbReference type="NCBI Taxonomy" id="58324"/>
    <lineage>
        <taxon>Eukaryota</taxon>
        <taxon>Metazoa</taxon>
        <taxon>Chordata</taxon>
        <taxon>Craniata</taxon>
        <taxon>Vertebrata</taxon>
        <taxon>Euteleostomi</taxon>
        <taxon>Actinopterygii</taxon>
        <taxon>Neopterygii</taxon>
        <taxon>Teleostei</taxon>
        <taxon>Ostariophysi</taxon>
        <taxon>Cypriniformes</taxon>
        <taxon>Leuciscidae</taxon>
        <taxon>Phoxininae</taxon>
        <taxon>Phoxinus</taxon>
    </lineage>
</organism>